<dbReference type="PANTHER" id="PTHR40129:SF2">
    <property type="entry name" value="KETOPANTOATE REDUCTASE N-TERMINAL DOMAIN-CONTAINING PROTEIN"/>
    <property type="match status" value="1"/>
</dbReference>
<dbReference type="AlphaFoldDB" id="A0A1E1JVS6"/>
<proteinExistence type="predicted"/>
<evidence type="ECO:0000313" key="1">
    <source>
        <dbReference type="EMBL" id="CZS88354.1"/>
    </source>
</evidence>
<protein>
    <submittedName>
        <fullName evidence="1">Uncharacterized protein</fullName>
    </submittedName>
</protein>
<dbReference type="OrthoDB" id="674948at2759"/>
<keyword evidence="2" id="KW-1185">Reference proteome</keyword>
<reference evidence="2" key="1">
    <citation type="submission" date="2016-03" db="EMBL/GenBank/DDBJ databases">
        <authorList>
            <person name="Guldener U."/>
        </authorList>
    </citation>
    <scope>NUCLEOTIDE SEQUENCE [LARGE SCALE GENOMIC DNA]</scope>
    <source>
        <strain evidence="2">04CH-RAC-A.6.1</strain>
    </source>
</reference>
<dbReference type="Proteomes" id="UP000178912">
    <property type="component" value="Unassembled WGS sequence"/>
</dbReference>
<organism evidence="1 2">
    <name type="scientific">Rhynchosporium agropyri</name>
    <dbReference type="NCBI Taxonomy" id="914238"/>
    <lineage>
        <taxon>Eukaryota</taxon>
        <taxon>Fungi</taxon>
        <taxon>Dikarya</taxon>
        <taxon>Ascomycota</taxon>
        <taxon>Pezizomycotina</taxon>
        <taxon>Leotiomycetes</taxon>
        <taxon>Helotiales</taxon>
        <taxon>Ploettnerulaceae</taxon>
        <taxon>Rhynchosporium</taxon>
    </lineage>
</organism>
<gene>
    <name evidence="1" type="ORF">RAG0_00090</name>
</gene>
<accession>A0A1E1JVS6</accession>
<dbReference type="Gene3D" id="3.40.50.720">
    <property type="entry name" value="NAD(P)-binding Rossmann-like Domain"/>
    <property type="match status" value="1"/>
</dbReference>
<dbReference type="PANTHER" id="PTHR40129">
    <property type="entry name" value="KETOPANTOATE REDUCTASE N-TERMINAL DOMAIN-CONTAINING PROTEIN"/>
    <property type="match status" value="1"/>
</dbReference>
<evidence type="ECO:0000313" key="2">
    <source>
        <dbReference type="Proteomes" id="UP000178912"/>
    </source>
</evidence>
<sequence>MTLKMTTQPKPSPEEVEILILGAGWTSTFLIPLLKSKNISHAATTTTGRDGTIKFRFSLPNSDELAESDHLASYKALPTAKTVLIVFPLKGSEETNYLVSSYLQTRPRTSSSSSTWQKIQPAFIQLGSTGIWTILDQPTWVTRHSPYNTSDARAQAEDALLALGGCVLDLAGLWGGERNVRHWIDRVAASKEGLGAKKSLHMVHGIDVARGIVAVHERWEKAKGERFMLTDLMVYDWWALILGFAGELDVENGTDERAEKQIKWIGELMQEQDVRALPRDMESLGRCYDSREFWNTFGIMPTRSRLSSVIIGGQY</sequence>
<dbReference type="EMBL" id="FJUX01000001">
    <property type="protein sequence ID" value="CZS88354.1"/>
    <property type="molecule type" value="Genomic_DNA"/>
</dbReference>
<name>A0A1E1JVS6_9HELO</name>